<dbReference type="Proteomes" id="UP000278756">
    <property type="component" value="Chromosome 2"/>
</dbReference>
<dbReference type="EMBL" id="AP018828">
    <property type="protein sequence ID" value="BBF82399.1"/>
    <property type="molecule type" value="Genomic_DNA"/>
</dbReference>
<proteinExistence type="predicted"/>
<dbReference type="AlphaFoldDB" id="A0A3G9GCI3"/>
<evidence type="ECO:0000313" key="2">
    <source>
        <dbReference type="Proteomes" id="UP000278756"/>
    </source>
</evidence>
<name>A0A3G9GCI3_9CAUL</name>
<evidence type="ECO:0000313" key="1">
    <source>
        <dbReference type="EMBL" id="BBF82399.1"/>
    </source>
</evidence>
<gene>
    <name evidence="1" type="ORF">EM6_3036</name>
</gene>
<reference evidence="2" key="1">
    <citation type="journal article" date="2017" name="Biotechnol. Biofuels">
        <title>Evaluation of environmental bacterial communities as a factor affecting the growth of duckweed Lemna minor.</title>
        <authorList>
            <person name="Ishizawa H."/>
            <person name="Kuroda M."/>
            <person name="Morikawa M."/>
            <person name="Ike M."/>
        </authorList>
    </citation>
    <scope>NUCLEOTIDE SEQUENCE [LARGE SCALE GENOMIC DNA]</scope>
    <source>
        <strain evidence="2">M6</strain>
    </source>
</reference>
<organism evidence="1 2">
    <name type="scientific">Asticcacaulis excentricus</name>
    <dbReference type="NCBI Taxonomy" id="78587"/>
    <lineage>
        <taxon>Bacteria</taxon>
        <taxon>Pseudomonadati</taxon>
        <taxon>Pseudomonadota</taxon>
        <taxon>Alphaproteobacteria</taxon>
        <taxon>Caulobacterales</taxon>
        <taxon>Caulobacteraceae</taxon>
        <taxon>Asticcacaulis</taxon>
    </lineage>
</organism>
<protein>
    <submittedName>
        <fullName evidence="1">Uncharacterized protein</fullName>
    </submittedName>
</protein>
<reference evidence="2" key="2">
    <citation type="journal article" date="2017" name="Plant Physiol. Biochem.">
        <title>Differential oxidative and antioxidative response of duckweed Lemna minor toward plant growth promoting/inhibiting bacteria.</title>
        <authorList>
            <person name="Ishizawa H."/>
            <person name="Kuroda M."/>
            <person name="Morikawa M."/>
            <person name="Ike M."/>
        </authorList>
    </citation>
    <scope>NUCLEOTIDE SEQUENCE [LARGE SCALE GENOMIC DNA]</scope>
    <source>
        <strain evidence="2">M6</strain>
    </source>
</reference>
<sequence length="203" mass="22843">MITLLPKDVTVQLGDIKEDTDWIEIPYTYTRPVTLKSPIKGEMLGIEVMPAGTTGFAAAWAGDRVRFSCYFIRPNFNKIDYSSPQCFGAHPFRQDRVSRMKSMSNIPLTFTYSTADGSIFRLPEHEPLTTPFDHSFKLSLRIGGWNKKAVRMQWFSDGYMIFGSDLPLDAEGRAVLPVKGGQIRLSRHSDNAKLTSVEFIPAS</sequence>
<accession>A0A3G9GCI3</accession>